<dbReference type="EMBL" id="AHIE01000002">
    <property type="protein sequence ID" value="EHU02042.1"/>
    <property type="molecule type" value="Genomic_DNA"/>
</dbReference>
<evidence type="ECO:0000313" key="4">
    <source>
        <dbReference type="Proteomes" id="UP000192380"/>
    </source>
</evidence>
<evidence type="ECO:0000313" key="2">
    <source>
        <dbReference type="EMBL" id="EHU02042.1"/>
    </source>
</evidence>
<accession>H3RA29</accession>
<sequence>MSIAWLEDGRYRVDVRPRGRNGKRFCKIFDRKADAYVSQRGMMARHFFRCTSVHKIASKIYLLSCPPRQSWRGIATFESCTISCINRVRVWWGTRARYGG</sequence>
<dbReference type="AlphaFoldDB" id="H3RA29"/>
<gene>
    <name evidence="2" type="ORF">CKS_0539</name>
    <name evidence="1" type="ORF">DSJ_20660</name>
</gene>
<dbReference type="PATRIC" id="fig|660596.6.peg.777"/>
<keyword evidence="4" id="KW-1185">Reference proteome</keyword>
<evidence type="ECO:0008006" key="5">
    <source>
        <dbReference type="Google" id="ProtNLM"/>
    </source>
</evidence>
<evidence type="ECO:0000313" key="1">
    <source>
        <dbReference type="EMBL" id="ARF51488.1"/>
    </source>
</evidence>
<protein>
    <recommendedName>
        <fullName evidence="5">Integrase</fullName>
    </recommendedName>
</protein>
<proteinExistence type="predicted"/>
<dbReference type="Proteomes" id="UP000192380">
    <property type="component" value="Chromosome"/>
</dbReference>
<dbReference type="EMBL" id="CP017581">
    <property type="protein sequence ID" value="ARF51488.1"/>
    <property type="molecule type" value="Genomic_DNA"/>
</dbReference>
<reference evidence="2 3" key="1">
    <citation type="journal article" date="2012" name="Mol. Microbiol.">
        <title>The genetic and structural basis of two distinct terminal side branch residues in stewartan and amylovoran exopolysaccharides and their potential role in host adaptation.</title>
        <authorList>
            <person name="Wang X."/>
            <person name="Yang F."/>
            <person name="von Bodman S.B."/>
        </authorList>
    </citation>
    <scope>NUCLEOTIDE SEQUENCE [LARGE SCALE GENOMIC DNA]</scope>
    <source>
        <strain evidence="2 3">DC283</strain>
    </source>
</reference>
<organism evidence="2 3">
    <name type="scientific">Pantoea stewartii subsp. stewartii DC283</name>
    <dbReference type="NCBI Taxonomy" id="660596"/>
    <lineage>
        <taxon>Bacteria</taxon>
        <taxon>Pseudomonadati</taxon>
        <taxon>Pseudomonadota</taxon>
        <taxon>Gammaproteobacteria</taxon>
        <taxon>Enterobacterales</taxon>
        <taxon>Erwiniaceae</taxon>
        <taxon>Pantoea</taxon>
    </lineage>
</organism>
<name>H3RA29_PANSE</name>
<dbReference type="Proteomes" id="UP000005050">
    <property type="component" value="Unassembled WGS sequence"/>
</dbReference>
<dbReference type="KEGG" id="pstw:DSJ_20660"/>
<evidence type="ECO:0000313" key="3">
    <source>
        <dbReference type="Proteomes" id="UP000005050"/>
    </source>
</evidence>
<reference evidence="2" key="2">
    <citation type="submission" date="2012-01" db="EMBL/GenBank/DDBJ databases">
        <authorList>
            <person name="Biehl B.S."/>
            <person name="Ding Y."/>
            <person name="Dugan-Rocha S.P."/>
            <person name="Gibbs R.A."/>
            <person name="Glasner J.D."/>
            <person name="Kovar C."/>
            <person name="Muzny D.M."/>
            <person name="Neeno-Eckwall E.C."/>
            <person name="Perna N.T."/>
            <person name="Qin X."/>
            <person name="von Bodman S.B."/>
            <person name="Weinstock G.M."/>
        </authorList>
    </citation>
    <scope>NUCLEOTIDE SEQUENCE</scope>
    <source>
        <strain evidence="2">DC283</strain>
    </source>
</reference>
<reference evidence="1 4" key="3">
    <citation type="submission" date="2016-10" db="EMBL/GenBank/DDBJ databases">
        <title>Complete Genome Assembly of Pantoea stewartii subsp. stewartii DC283, a Corn Pathogen.</title>
        <authorList>
            <person name="Duong D.A."/>
            <person name="Stevens A.M."/>
            <person name="Jensen R.V."/>
        </authorList>
    </citation>
    <scope>NUCLEOTIDE SEQUENCE [LARGE SCALE GENOMIC DNA]</scope>
    <source>
        <strain evidence="1 4">DC283</strain>
    </source>
</reference>